<reference evidence="1 2" key="1">
    <citation type="submission" date="2018-02" db="EMBL/GenBank/DDBJ databases">
        <title>Genome sequence of Desulfovibrio carbinolicus DSM 3852.</title>
        <authorList>
            <person name="Wilbanks E."/>
            <person name="Skennerton C.T."/>
            <person name="Orphan V.J."/>
        </authorList>
    </citation>
    <scope>NUCLEOTIDE SEQUENCE [LARGE SCALE GENOMIC DNA]</scope>
    <source>
        <strain evidence="1 2">DSM 3852</strain>
    </source>
</reference>
<evidence type="ECO:0000313" key="2">
    <source>
        <dbReference type="Proteomes" id="UP000293296"/>
    </source>
</evidence>
<dbReference type="AlphaFoldDB" id="A0A4P6HPY4"/>
<dbReference type="OrthoDB" id="9799384at2"/>
<proteinExistence type="predicted"/>
<name>A0A4P6HPY4_9BACT</name>
<organism evidence="1 2">
    <name type="scientific">Solidesulfovibrio carbinolicus</name>
    <dbReference type="NCBI Taxonomy" id="296842"/>
    <lineage>
        <taxon>Bacteria</taxon>
        <taxon>Pseudomonadati</taxon>
        <taxon>Thermodesulfobacteriota</taxon>
        <taxon>Desulfovibrionia</taxon>
        <taxon>Desulfovibrionales</taxon>
        <taxon>Desulfovibrionaceae</taxon>
        <taxon>Solidesulfovibrio</taxon>
    </lineage>
</organism>
<keyword evidence="2" id="KW-1185">Reference proteome</keyword>
<dbReference type="RefSeq" id="WP_129355688.1">
    <property type="nucleotide sequence ID" value="NZ_CP026538.1"/>
</dbReference>
<sequence>MSKAQQALSQLIADLDAGIAPKPIRCTTLTPREDGSFLRRVLAGDGSVLAEDIVTPGQSIPHPHPEILRAIAAP</sequence>
<protein>
    <submittedName>
        <fullName evidence="1">Uncharacterized protein</fullName>
    </submittedName>
</protein>
<dbReference type="Proteomes" id="UP000293296">
    <property type="component" value="Chromosome"/>
</dbReference>
<evidence type="ECO:0000313" key="1">
    <source>
        <dbReference type="EMBL" id="QAZ69367.1"/>
    </source>
</evidence>
<accession>A0A4P6HPY4</accession>
<dbReference type="KEGG" id="dcb:C3Y92_19840"/>
<dbReference type="EMBL" id="CP026538">
    <property type="protein sequence ID" value="QAZ69367.1"/>
    <property type="molecule type" value="Genomic_DNA"/>
</dbReference>
<gene>
    <name evidence="1" type="ORF">C3Y92_19840</name>
</gene>